<dbReference type="EMBL" id="BTSY01000004">
    <property type="protein sequence ID" value="GMT21887.1"/>
    <property type="molecule type" value="Genomic_DNA"/>
</dbReference>
<gene>
    <name evidence="2" type="ORF">PFISCL1PPCAC_13184</name>
</gene>
<feature type="transmembrane region" description="Helical" evidence="1">
    <location>
        <begin position="73"/>
        <end position="92"/>
    </location>
</feature>
<organism evidence="2 3">
    <name type="scientific">Pristionchus fissidentatus</name>
    <dbReference type="NCBI Taxonomy" id="1538716"/>
    <lineage>
        <taxon>Eukaryota</taxon>
        <taxon>Metazoa</taxon>
        <taxon>Ecdysozoa</taxon>
        <taxon>Nematoda</taxon>
        <taxon>Chromadorea</taxon>
        <taxon>Rhabditida</taxon>
        <taxon>Rhabditina</taxon>
        <taxon>Diplogasteromorpha</taxon>
        <taxon>Diplogasteroidea</taxon>
        <taxon>Neodiplogasteridae</taxon>
        <taxon>Pristionchus</taxon>
    </lineage>
</organism>
<accession>A0AAV5VT60</accession>
<keyword evidence="1" id="KW-1133">Transmembrane helix</keyword>
<evidence type="ECO:0000256" key="1">
    <source>
        <dbReference type="SAM" id="Phobius"/>
    </source>
</evidence>
<evidence type="ECO:0000313" key="3">
    <source>
        <dbReference type="Proteomes" id="UP001432322"/>
    </source>
</evidence>
<dbReference type="Proteomes" id="UP001432322">
    <property type="component" value="Unassembled WGS sequence"/>
</dbReference>
<dbReference type="PANTHER" id="PTHR31748">
    <property type="entry name" value="SERPENTINE RECEPTOR, CLASS V"/>
    <property type="match status" value="1"/>
</dbReference>
<feature type="non-terminal residue" evidence="2">
    <location>
        <position position="1"/>
    </location>
</feature>
<keyword evidence="1" id="KW-0812">Transmembrane</keyword>
<keyword evidence="1" id="KW-0472">Membrane</keyword>
<dbReference type="Pfam" id="PF10323">
    <property type="entry name" value="7TM_GPCR_Srv"/>
    <property type="match status" value="1"/>
</dbReference>
<protein>
    <recommendedName>
        <fullName evidence="4">G protein-coupled receptor</fullName>
    </recommendedName>
</protein>
<dbReference type="SUPFAM" id="SSF81321">
    <property type="entry name" value="Family A G protein-coupled receptor-like"/>
    <property type="match status" value="1"/>
</dbReference>
<feature type="transmembrane region" description="Helical" evidence="1">
    <location>
        <begin position="45"/>
        <end position="66"/>
    </location>
</feature>
<comment type="caution">
    <text evidence="2">The sequence shown here is derived from an EMBL/GenBank/DDBJ whole genome shotgun (WGS) entry which is preliminary data.</text>
</comment>
<feature type="non-terminal residue" evidence="2">
    <location>
        <position position="165"/>
    </location>
</feature>
<keyword evidence="3" id="KW-1185">Reference proteome</keyword>
<feature type="transmembrane region" description="Helical" evidence="1">
    <location>
        <begin position="7"/>
        <end position="25"/>
    </location>
</feature>
<dbReference type="PANTHER" id="PTHR31748:SF1">
    <property type="entry name" value="SERPENTINE RECEPTOR, CLASS V"/>
    <property type="match status" value="1"/>
</dbReference>
<evidence type="ECO:0000313" key="2">
    <source>
        <dbReference type="EMBL" id="GMT21887.1"/>
    </source>
</evidence>
<sequence>VFSVVESAVSLACLVLVLVTLPIYMTTVACLIRDYNIPGPTSNSFYRICMVGGIVDILAIVVNYLLSILPARGYLLPFYLSTPKIGTTYLALAWGTRYSQNITAIIMGVNRLTAILYPFKFRTMWSDSMCYLMHAVQIVPGMIGGGALYLSHFYYQESGLGGYYV</sequence>
<feature type="transmembrane region" description="Helical" evidence="1">
    <location>
        <begin position="98"/>
        <end position="119"/>
    </location>
</feature>
<name>A0AAV5VT60_9BILA</name>
<dbReference type="InterPro" id="IPR019426">
    <property type="entry name" value="7TM_GPCR_serpentine_rcpt_Srv"/>
</dbReference>
<feature type="transmembrane region" description="Helical" evidence="1">
    <location>
        <begin position="131"/>
        <end position="155"/>
    </location>
</feature>
<dbReference type="AlphaFoldDB" id="A0AAV5VT60"/>
<proteinExistence type="predicted"/>
<reference evidence="2" key="1">
    <citation type="submission" date="2023-10" db="EMBL/GenBank/DDBJ databases">
        <title>Genome assembly of Pristionchus species.</title>
        <authorList>
            <person name="Yoshida K."/>
            <person name="Sommer R.J."/>
        </authorList>
    </citation>
    <scope>NUCLEOTIDE SEQUENCE</scope>
    <source>
        <strain evidence="2">RS5133</strain>
    </source>
</reference>
<evidence type="ECO:0008006" key="4">
    <source>
        <dbReference type="Google" id="ProtNLM"/>
    </source>
</evidence>